<dbReference type="InterPro" id="IPR036322">
    <property type="entry name" value="WD40_repeat_dom_sf"/>
</dbReference>
<evidence type="ECO:0000256" key="4">
    <source>
        <dbReference type="SAM" id="Coils"/>
    </source>
</evidence>
<dbReference type="InterPro" id="IPR013083">
    <property type="entry name" value="Znf_RING/FYVE/PHD"/>
</dbReference>
<keyword evidence="5" id="KW-0472">Membrane</keyword>
<dbReference type="Gene3D" id="2.130.10.10">
    <property type="entry name" value="YVTN repeat-like/Quinoprotein amine dehydrogenase"/>
    <property type="match status" value="3"/>
</dbReference>
<dbReference type="InterPro" id="IPR001680">
    <property type="entry name" value="WD40_rpt"/>
</dbReference>
<keyword evidence="7" id="KW-1185">Reference proteome</keyword>
<gene>
    <name evidence="6" type="ORF">RFI_03740</name>
</gene>
<dbReference type="AlphaFoldDB" id="X6P4B0"/>
<dbReference type="PANTHER" id="PTHR22847">
    <property type="entry name" value="WD40 REPEAT PROTEIN"/>
    <property type="match status" value="1"/>
</dbReference>
<feature type="transmembrane region" description="Helical" evidence="5">
    <location>
        <begin position="172"/>
        <end position="192"/>
    </location>
</feature>
<keyword evidence="5" id="KW-0812">Transmembrane</keyword>
<feature type="repeat" description="WD" evidence="3">
    <location>
        <begin position="512"/>
        <end position="538"/>
    </location>
</feature>
<dbReference type="PROSITE" id="PS00678">
    <property type="entry name" value="WD_REPEATS_1"/>
    <property type="match status" value="6"/>
</dbReference>
<dbReference type="GO" id="GO:1990234">
    <property type="term" value="C:transferase complex"/>
    <property type="evidence" value="ECO:0007669"/>
    <property type="project" value="UniProtKB-ARBA"/>
</dbReference>
<dbReference type="SUPFAM" id="SSF50978">
    <property type="entry name" value="WD40 repeat-like"/>
    <property type="match status" value="1"/>
</dbReference>
<reference evidence="6 7" key="1">
    <citation type="journal article" date="2013" name="Curr. Biol.">
        <title>The Genome of the Foraminiferan Reticulomyxa filosa.</title>
        <authorList>
            <person name="Glockner G."/>
            <person name="Hulsmann N."/>
            <person name="Schleicher M."/>
            <person name="Noegel A.A."/>
            <person name="Eichinger L."/>
            <person name="Gallinger C."/>
            <person name="Pawlowski J."/>
            <person name="Sierra R."/>
            <person name="Euteneuer U."/>
            <person name="Pillet L."/>
            <person name="Moustafa A."/>
            <person name="Platzer M."/>
            <person name="Groth M."/>
            <person name="Szafranski K."/>
            <person name="Schliwa M."/>
        </authorList>
    </citation>
    <scope>NUCLEOTIDE SEQUENCE [LARGE SCALE GENOMIC DNA]</scope>
</reference>
<feature type="repeat" description="WD" evidence="3">
    <location>
        <begin position="389"/>
        <end position="438"/>
    </location>
</feature>
<dbReference type="InterPro" id="IPR015943">
    <property type="entry name" value="WD40/YVTN_repeat-like_dom_sf"/>
</dbReference>
<keyword evidence="5" id="KW-1133">Transmembrane helix</keyword>
<feature type="repeat" description="WD" evidence="3">
    <location>
        <begin position="439"/>
        <end position="482"/>
    </location>
</feature>
<evidence type="ECO:0000313" key="6">
    <source>
        <dbReference type="EMBL" id="ETO33365.1"/>
    </source>
</evidence>
<feature type="coiled-coil region" evidence="4">
    <location>
        <begin position="228"/>
        <end position="275"/>
    </location>
</feature>
<keyword evidence="4" id="KW-0175">Coiled coil</keyword>
<dbReference type="PROSITE" id="PS50294">
    <property type="entry name" value="WD_REPEATS_REGION"/>
    <property type="match status" value="3"/>
</dbReference>
<comment type="caution">
    <text evidence="6">The sequence shown here is derived from an EMBL/GenBank/DDBJ whole genome shotgun (WGS) entry which is preliminary data.</text>
</comment>
<name>X6P4B0_RETFI</name>
<dbReference type="SMART" id="SM00320">
    <property type="entry name" value="WD40"/>
    <property type="match status" value="7"/>
</dbReference>
<evidence type="ECO:0000256" key="1">
    <source>
        <dbReference type="ARBA" id="ARBA00022574"/>
    </source>
</evidence>
<dbReference type="Gene3D" id="3.30.40.10">
    <property type="entry name" value="Zinc/RING finger domain, C3HC4 (zinc finger)"/>
    <property type="match status" value="1"/>
</dbReference>
<feature type="repeat" description="WD" evidence="3">
    <location>
        <begin position="539"/>
        <end position="582"/>
    </location>
</feature>
<feature type="repeat" description="WD" evidence="3">
    <location>
        <begin position="615"/>
        <end position="633"/>
    </location>
</feature>
<evidence type="ECO:0000256" key="3">
    <source>
        <dbReference type="PROSITE-ProRule" id="PRU00221"/>
    </source>
</evidence>
<protein>
    <submittedName>
        <fullName evidence="6">Uncharacterized protein</fullName>
    </submittedName>
</protein>
<dbReference type="Proteomes" id="UP000023152">
    <property type="component" value="Unassembled WGS sequence"/>
</dbReference>
<evidence type="ECO:0000313" key="7">
    <source>
        <dbReference type="Proteomes" id="UP000023152"/>
    </source>
</evidence>
<keyword evidence="2" id="KW-0677">Repeat</keyword>
<dbReference type="PROSITE" id="PS50082">
    <property type="entry name" value="WD_REPEATS_2"/>
    <property type="match status" value="6"/>
</dbReference>
<dbReference type="PANTHER" id="PTHR22847:SF637">
    <property type="entry name" value="WD REPEAT DOMAIN 5B"/>
    <property type="match status" value="1"/>
</dbReference>
<dbReference type="InterPro" id="IPR019775">
    <property type="entry name" value="WD40_repeat_CS"/>
</dbReference>
<dbReference type="OrthoDB" id="7326421at2759"/>
<dbReference type="SUPFAM" id="SSF49599">
    <property type="entry name" value="TRAF domain-like"/>
    <property type="match status" value="1"/>
</dbReference>
<keyword evidence="1 3" id="KW-0853">WD repeat</keyword>
<dbReference type="PRINTS" id="PR00320">
    <property type="entry name" value="GPROTEINBRPT"/>
</dbReference>
<sequence length="681" mass="78270">MFLFFEETTKDVLSSSISSERCFDKAWIQATNSQNRVQDYVCLICQQIAKNAIQLVCFEHEQLDDGLIVGENLICPLQYQLNVRASSQCQESSEEGQVTSTGHNLLKKCEFKGKLKDVKEHLEKLCPLKLMDCYFKPFGCHFTSLLHELQDHLSSHSQIHINLKKRINSFKFYFVLFFKTIWKGIIFLYFFLLKKKKKGSDPKKDKEIVELTFSKVLKYLFFFFLSINQSIKKKKEEMTVEIRKLREEIERYQLLLKSKETLQKKERQLSKSQEDAESPKKYFGVKDEYRLQLTKLIVTPQEHKEQDNGSPAGRDDPLFNYSLLPPCATSPISKSFDLMRTFKTITGHEGVVWSVQFSPFDGGRSIISGSDDKTIRLWDTQSGKQLQIFHGHMGSVYCVQFSPFHRSAQSHSYYGICSSSMDKSIRFWNIQTGKQFQIFDGHTRGVNCITFSPFDTGRILCSGSLDKTIRLWDVHTCKTLHTFDEHTNYVNCVQFSPLRNNETAGNRSYCGSGYTICSGSSDNTIGVWDIQTTKQITSFTGHEALVSSVQYSPFDFGNIICSGSWDNTIRLWDIRNKKQIQIIKGHEKKIRCVQFLPFQCTNACDNATNVELTGGSVICSGSADNTIRFWDLELGRNYIYCGGHEGDINNINSLLFKRDDGWFYGICSASWDKTIRLWGSK</sequence>
<evidence type="ECO:0000256" key="2">
    <source>
        <dbReference type="ARBA" id="ARBA00022737"/>
    </source>
</evidence>
<accession>X6P4B0</accession>
<dbReference type="EMBL" id="ASPP01003456">
    <property type="protein sequence ID" value="ETO33365.1"/>
    <property type="molecule type" value="Genomic_DNA"/>
</dbReference>
<dbReference type="CDD" id="cd00200">
    <property type="entry name" value="WD40"/>
    <property type="match status" value="1"/>
</dbReference>
<dbReference type="Pfam" id="PF00400">
    <property type="entry name" value="WD40"/>
    <property type="match status" value="7"/>
</dbReference>
<evidence type="ECO:0000256" key="5">
    <source>
        <dbReference type="SAM" id="Phobius"/>
    </source>
</evidence>
<feature type="repeat" description="WD" evidence="3">
    <location>
        <begin position="345"/>
        <end position="388"/>
    </location>
</feature>
<proteinExistence type="predicted"/>
<dbReference type="InterPro" id="IPR020472">
    <property type="entry name" value="WD40_PAC1"/>
</dbReference>
<organism evidence="6 7">
    <name type="scientific">Reticulomyxa filosa</name>
    <dbReference type="NCBI Taxonomy" id="46433"/>
    <lineage>
        <taxon>Eukaryota</taxon>
        <taxon>Sar</taxon>
        <taxon>Rhizaria</taxon>
        <taxon>Retaria</taxon>
        <taxon>Foraminifera</taxon>
        <taxon>Monothalamids</taxon>
        <taxon>Reticulomyxidae</taxon>
        <taxon>Reticulomyxa</taxon>
    </lineage>
</organism>